<name>A0A921JX65_9ACTN</name>
<feature type="compositionally biased region" description="Basic and acidic residues" evidence="3">
    <location>
        <begin position="103"/>
        <end position="112"/>
    </location>
</feature>
<evidence type="ECO:0000256" key="3">
    <source>
        <dbReference type="SAM" id="MobiDB-lite"/>
    </source>
</evidence>
<organism evidence="5 6">
    <name type="scientific">Dietzia timorensis</name>
    <dbReference type="NCBI Taxonomy" id="499555"/>
    <lineage>
        <taxon>Bacteria</taxon>
        <taxon>Bacillati</taxon>
        <taxon>Actinomycetota</taxon>
        <taxon>Actinomycetes</taxon>
        <taxon>Mycobacteriales</taxon>
        <taxon>Dietziaceae</taxon>
        <taxon>Dietzia</taxon>
    </lineage>
</organism>
<dbReference type="InterPro" id="IPR032710">
    <property type="entry name" value="NTF2-like_dom_sf"/>
</dbReference>
<keyword evidence="4" id="KW-1133">Transmembrane helix</keyword>
<dbReference type="EMBL" id="DYXM01000014">
    <property type="protein sequence ID" value="HJE89493.1"/>
    <property type="molecule type" value="Genomic_DNA"/>
</dbReference>
<dbReference type="PANTHER" id="PTHR37042">
    <property type="entry name" value="OUTER MEMBRANE PROTEIN RV1973"/>
    <property type="match status" value="1"/>
</dbReference>
<reference evidence="5" key="2">
    <citation type="submission" date="2021-09" db="EMBL/GenBank/DDBJ databases">
        <authorList>
            <person name="Gilroy R."/>
        </authorList>
    </citation>
    <scope>NUCLEOTIDE SEQUENCE</scope>
    <source>
        <strain evidence="5">ChiGjej1B1-18357</strain>
    </source>
</reference>
<dbReference type="AlphaFoldDB" id="A0A921JX65"/>
<dbReference type="GO" id="GO:0016020">
    <property type="term" value="C:membrane"/>
    <property type="evidence" value="ECO:0007669"/>
    <property type="project" value="UniProtKB-SubCell"/>
</dbReference>
<gene>
    <name evidence="5" type="ORF">K8V11_00595</name>
</gene>
<accession>A0A921JX65</accession>
<feature type="region of interest" description="Disordered" evidence="3">
    <location>
        <begin position="1"/>
        <end position="114"/>
    </location>
</feature>
<evidence type="ECO:0000313" key="5">
    <source>
        <dbReference type="EMBL" id="HJE89493.1"/>
    </source>
</evidence>
<protein>
    <recommendedName>
        <fullName evidence="7">Mce-associated membrane protein</fullName>
    </recommendedName>
</protein>
<comment type="subcellular location">
    <subcellularLocation>
        <location evidence="1">Membrane</location>
    </subcellularLocation>
</comment>
<keyword evidence="2 4" id="KW-0472">Membrane</keyword>
<dbReference type="SUPFAM" id="SSF54427">
    <property type="entry name" value="NTF2-like"/>
    <property type="match status" value="1"/>
</dbReference>
<evidence type="ECO:0000256" key="4">
    <source>
        <dbReference type="SAM" id="Phobius"/>
    </source>
</evidence>
<evidence type="ECO:0000256" key="2">
    <source>
        <dbReference type="ARBA" id="ARBA00023136"/>
    </source>
</evidence>
<comment type="caution">
    <text evidence="5">The sequence shown here is derived from an EMBL/GenBank/DDBJ whole genome shotgun (WGS) entry which is preliminary data.</text>
</comment>
<feature type="compositionally biased region" description="Basic and acidic residues" evidence="3">
    <location>
        <begin position="26"/>
        <end position="95"/>
    </location>
</feature>
<sequence>MAKDDKKDDAGRNEVPTEKLTTSDADTAKGKAAEESKAPAKDTAKATDKSDKAKETDKADKSSPTEKADKAEKSDEGAKAETAKEKNAKAAEKAEKKKAKKAAKAEDPDSGKRRIGYGWPIAAAVVGVIGLVLATVFFLRPGLDYENEAFADRETTDEVATAAAENAKKLVGIDYETLDEYVDGLPEIMTPELEDELMQSWDQLADTYEQAKTKVDVSISDVGVTYLEENRAEVLIAQNVSVTQDGQAAGSTDGTYLVRLEKVDGDWKLSSIPDLPS</sequence>
<keyword evidence="4" id="KW-0812">Transmembrane</keyword>
<proteinExistence type="predicted"/>
<feature type="compositionally biased region" description="Basic and acidic residues" evidence="3">
    <location>
        <begin position="1"/>
        <end position="17"/>
    </location>
</feature>
<dbReference type="Proteomes" id="UP000776650">
    <property type="component" value="Unassembled WGS sequence"/>
</dbReference>
<evidence type="ECO:0000313" key="6">
    <source>
        <dbReference type="Proteomes" id="UP000776650"/>
    </source>
</evidence>
<evidence type="ECO:0000256" key="1">
    <source>
        <dbReference type="ARBA" id="ARBA00004370"/>
    </source>
</evidence>
<feature type="transmembrane region" description="Helical" evidence="4">
    <location>
        <begin position="117"/>
        <end position="139"/>
    </location>
</feature>
<dbReference type="PANTHER" id="PTHR37042:SF4">
    <property type="entry name" value="OUTER MEMBRANE PROTEIN RV1973"/>
    <property type="match status" value="1"/>
</dbReference>
<evidence type="ECO:0008006" key="7">
    <source>
        <dbReference type="Google" id="ProtNLM"/>
    </source>
</evidence>
<dbReference type="RefSeq" id="WP_303910227.1">
    <property type="nucleotide sequence ID" value="NZ_DYXM01000014.1"/>
</dbReference>
<reference evidence="5" key="1">
    <citation type="journal article" date="2021" name="PeerJ">
        <title>Extensive microbial diversity within the chicken gut microbiome revealed by metagenomics and culture.</title>
        <authorList>
            <person name="Gilroy R."/>
            <person name="Ravi A."/>
            <person name="Getino M."/>
            <person name="Pursley I."/>
            <person name="Horton D.L."/>
            <person name="Alikhan N.F."/>
            <person name="Baker D."/>
            <person name="Gharbi K."/>
            <person name="Hall N."/>
            <person name="Watson M."/>
            <person name="Adriaenssens E.M."/>
            <person name="Foster-Nyarko E."/>
            <person name="Jarju S."/>
            <person name="Secka A."/>
            <person name="Antonio M."/>
            <person name="Oren A."/>
            <person name="Chaudhuri R.R."/>
            <person name="La Ragione R."/>
            <person name="Hildebrand F."/>
            <person name="Pallen M.J."/>
        </authorList>
    </citation>
    <scope>NUCLEOTIDE SEQUENCE</scope>
    <source>
        <strain evidence="5">ChiGjej1B1-18357</strain>
    </source>
</reference>